<dbReference type="GO" id="GO:0006882">
    <property type="term" value="P:intracellular zinc ion homeostasis"/>
    <property type="evidence" value="ECO:0007669"/>
    <property type="project" value="TreeGrafter"/>
</dbReference>
<evidence type="ECO:0000256" key="7">
    <source>
        <dbReference type="SAM" id="Phobius"/>
    </source>
</evidence>
<evidence type="ECO:0000259" key="8">
    <source>
        <dbReference type="Pfam" id="PF01545"/>
    </source>
</evidence>
<dbReference type="NCBIfam" id="TIGR01297">
    <property type="entry name" value="CDF"/>
    <property type="match status" value="1"/>
</dbReference>
<protein>
    <recommendedName>
        <fullName evidence="8">Cation efflux protein transmembrane domain-containing protein</fullName>
    </recommendedName>
</protein>
<keyword evidence="5 7" id="KW-0472">Membrane</keyword>
<gene>
    <name evidence="9" type="ORF">GOCE00092_LOCUS26602</name>
    <name evidence="10" type="ORF">GOCE00092_LOCUS26603</name>
</gene>
<keyword evidence="3 7" id="KW-0812">Transmembrane</keyword>
<feature type="region of interest" description="Disordered" evidence="6">
    <location>
        <begin position="510"/>
        <end position="538"/>
    </location>
</feature>
<reference evidence="10" key="1">
    <citation type="submission" date="2021-01" db="EMBL/GenBank/DDBJ databases">
        <authorList>
            <person name="Corre E."/>
            <person name="Pelletier E."/>
            <person name="Niang G."/>
            <person name="Scheremetjew M."/>
            <person name="Finn R."/>
            <person name="Kale V."/>
            <person name="Holt S."/>
            <person name="Cochrane G."/>
            <person name="Meng A."/>
            <person name="Brown T."/>
            <person name="Cohen L."/>
        </authorList>
    </citation>
    <scope>NUCLEOTIDE SEQUENCE</scope>
    <source>
        <strain evidence="10">CCMP 410</strain>
    </source>
</reference>
<dbReference type="InterPro" id="IPR040177">
    <property type="entry name" value="SLC30A9"/>
</dbReference>
<name>A0A6U5PQ18_9STRA</name>
<evidence type="ECO:0000256" key="1">
    <source>
        <dbReference type="ARBA" id="ARBA00004141"/>
    </source>
</evidence>
<evidence type="ECO:0000313" key="9">
    <source>
        <dbReference type="EMBL" id="CAD9310604.1"/>
    </source>
</evidence>
<organism evidence="10">
    <name type="scientific">Grammatophora oceanica</name>
    <dbReference type="NCBI Taxonomy" id="210454"/>
    <lineage>
        <taxon>Eukaryota</taxon>
        <taxon>Sar</taxon>
        <taxon>Stramenopiles</taxon>
        <taxon>Ochrophyta</taxon>
        <taxon>Bacillariophyta</taxon>
        <taxon>Fragilariophyceae</taxon>
        <taxon>Fragilariophycidae</taxon>
        <taxon>Rhabdonematales</taxon>
        <taxon>Grammatophoraceae</taxon>
        <taxon>Grammatophora</taxon>
    </lineage>
</organism>
<dbReference type="Gene3D" id="1.20.1510.10">
    <property type="entry name" value="Cation efflux protein transmembrane domain"/>
    <property type="match status" value="1"/>
</dbReference>
<dbReference type="SUPFAM" id="SSF161111">
    <property type="entry name" value="Cation efflux protein transmembrane domain-like"/>
    <property type="match status" value="1"/>
</dbReference>
<comment type="subcellular location">
    <subcellularLocation>
        <location evidence="1">Membrane</location>
        <topology evidence="1">Multi-pass membrane protein</topology>
    </subcellularLocation>
</comment>
<feature type="region of interest" description="Disordered" evidence="6">
    <location>
        <begin position="90"/>
        <end position="113"/>
    </location>
</feature>
<feature type="transmembrane region" description="Helical" evidence="7">
    <location>
        <begin position="211"/>
        <end position="234"/>
    </location>
</feature>
<feature type="compositionally biased region" description="Low complexity" evidence="6">
    <location>
        <begin position="45"/>
        <end position="55"/>
    </location>
</feature>
<dbReference type="GO" id="GO:0016020">
    <property type="term" value="C:membrane"/>
    <property type="evidence" value="ECO:0007669"/>
    <property type="project" value="UniProtKB-SubCell"/>
</dbReference>
<dbReference type="EMBL" id="HBGK01050526">
    <property type="protein sequence ID" value="CAD9310606.1"/>
    <property type="molecule type" value="Transcribed_RNA"/>
</dbReference>
<dbReference type="PANTHER" id="PTHR13414:SF9">
    <property type="entry name" value="PROTON-COUPLED ZINC ANTIPORTER SLC30A9, MITOCHONDRIAL"/>
    <property type="match status" value="1"/>
</dbReference>
<sequence>MALKLYHTLLRDVQRHQLQQHRSFSNDNKSNNDNETTSPSSDDASNVASSTPSSSQPARTDPDFAEYLAGEEEEEDTIMSDDLLASKQRRKKLAGAQPAPQYKFPSSASRMKRPVDDFNTETYRYIRRNQKTRVERHRLKTAMNVRRALFGNVVICFAKLGAWMSSGSSSMLSEFIHSVVDCGNQSLLLVGLRDSKLVADGKHPYGYGKSVYFWALVSALGTFFMGAGISMTHATGELMNPSLQEITWQVWAVLAISLGVDGYVFGKTWMEIKKDMPSSKKDQSMFQYIWTLRDPATLAIILEDGAACAGVALASAGIAATHFSGMPLFDGLAGVSISFLLAGMGVALVRVNQRFLLGQAVDKEVTDAIEKMLLSQKSIDNVYSVQSQWTGPETFSYKAEVDFDGTYLAAKILPRYQREFMQADLNQELHVLLSWYAEDVVRTTEREVRRIEATIRQSYPGAEFIELEPMSKDIDRFAIDDGVEGELRRVEIDSLNRYLKSLYQQGADTVAKTEGGKSAGNTKSSTTLESNVEKDKTT</sequence>
<feature type="transmembrane region" description="Helical" evidence="7">
    <location>
        <begin position="296"/>
        <end position="319"/>
    </location>
</feature>
<dbReference type="GO" id="GO:0008324">
    <property type="term" value="F:monoatomic cation transmembrane transporter activity"/>
    <property type="evidence" value="ECO:0007669"/>
    <property type="project" value="InterPro"/>
</dbReference>
<dbReference type="InterPro" id="IPR002524">
    <property type="entry name" value="Cation_efflux"/>
</dbReference>
<feature type="compositionally biased region" description="Polar residues" evidence="6">
    <location>
        <begin position="35"/>
        <end position="44"/>
    </location>
</feature>
<evidence type="ECO:0000256" key="4">
    <source>
        <dbReference type="ARBA" id="ARBA00022989"/>
    </source>
</evidence>
<dbReference type="InterPro" id="IPR027469">
    <property type="entry name" value="Cation_efflux_TMD_sf"/>
</dbReference>
<feature type="domain" description="Cation efflux protein transmembrane" evidence="8">
    <location>
        <begin position="147"/>
        <end position="355"/>
    </location>
</feature>
<keyword evidence="2" id="KW-0813">Transport</keyword>
<feature type="transmembrane region" description="Helical" evidence="7">
    <location>
        <begin position="331"/>
        <end position="349"/>
    </location>
</feature>
<dbReference type="GO" id="GO:0005783">
    <property type="term" value="C:endoplasmic reticulum"/>
    <property type="evidence" value="ECO:0007669"/>
    <property type="project" value="TreeGrafter"/>
</dbReference>
<dbReference type="AlphaFoldDB" id="A0A6U5PQ18"/>
<evidence type="ECO:0000256" key="3">
    <source>
        <dbReference type="ARBA" id="ARBA00022692"/>
    </source>
</evidence>
<dbReference type="PANTHER" id="PTHR13414">
    <property type="entry name" value="HUEL-CATION TRANSPORTER"/>
    <property type="match status" value="1"/>
</dbReference>
<dbReference type="EMBL" id="HBGK01050525">
    <property type="protein sequence ID" value="CAD9310604.1"/>
    <property type="molecule type" value="Transcribed_RNA"/>
</dbReference>
<feature type="compositionally biased region" description="Low complexity" evidence="6">
    <location>
        <begin position="25"/>
        <end position="34"/>
    </location>
</feature>
<feature type="transmembrane region" description="Helical" evidence="7">
    <location>
        <begin position="246"/>
        <end position="266"/>
    </location>
</feature>
<dbReference type="Pfam" id="PF01545">
    <property type="entry name" value="Cation_efflux"/>
    <property type="match status" value="1"/>
</dbReference>
<evidence type="ECO:0000313" key="10">
    <source>
        <dbReference type="EMBL" id="CAD9310606.1"/>
    </source>
</evidence>
<feature type="compositionally biased region" description="Polar residues" evidence="6">
    <location>
        <begin position="519"/>
        <end position="530"/>
    </location>
</feature>
<keyword evidence="4 7" id="KW-1133">Transmembrane helix</keyword>
<evidence type="ECO:0000256" key="6">
    <source>
        <dbReference type="SAM" id="MobiDB-lite"/>
    </source>
</evidence>
<feature type="region of interest" description="Disordered" evidence="6">
    <location>
        <begin position="17"/>
        <end position="61"/>
    </location>
</feature>
<dbReference type="InterPro" id="IPR058533">
    <property type="entry name" value="Cation_efflux_TM"/>
</dbReference>
<accession>A0A6U5PQ18</accession>
<evidence type="ECO:0000256" key="5">
    <source>
        <dbReference type="ARBA" id="ARBA00023136"/>
    </source>
</evidence>
<dbReference type="GO" id="GO:0006829">
    <property type="term" value="P:zinc ion transport"/>
    <property type="evidence" value="ECO:0007669"/>
    <property type="project" value="InterPro"/>
</dbReference>
<proteinExistence type="predicted"/>
<evidence type="ECO:0000256" key="2">
    <source>
        <dbReference type="ARBA" id="ARBA00022448"/>
    </source>
</evidence>